<sequence>MGEAKRRRENTVPTVYHHTSTLRTNLIWMSGVIQVEGKSEGVFHPRLGQIQTDALSRRALNDFPAVAWFTTRIEVPNVLTRGISLFAVDNVTGERKDLQSTSDAANAIAMNRVALGFAISSIPVTPWVDHRGYSTDEGQELNASAREAGDNPDEWYVSESPVDVLNVSEFWYSPIVMKPRLKRFDPYVNDIRRMVQKCRDTPGAYIPPTWLTIEEATLVARQLGVSVAIP</sequence>
<comment type="caution">
    <text evidence="1">The sequence shown here is derived from an EMBL/GenBank/DDBJ whole genome shotgun (WGS) entry which is preliminary data.</text>
</comment>
<name>A0A7W9S3U7_9HYPH</name>
<dbReference type="Proteomes" id="UP000533306">
    <property type="component" value="Unassembled WGS sequence"/>
</dbReference>
<evidence type="ECO:0000313" key="1">
    <source>
        <dbReference type="EMBL" id="MBB6013505.1"/>
    </source>
</evidence>
<gene>
    <name evidence="1" type="ORF">HNR59_002894</name>
</gene>
<accession>A0A7W9S3U7</accession>
<organism evidence="1 2">
    <name type="scientific">Aquamicrobium lusatiense</name>
    <dbReference type="NCBI Taxonomy" id="89772"/>
    <lineage>
        <taxon>Bacteria</taxon>
        <taxon>Pseudomonadati</taxon>
        <taxon>Pseudomonadota</taxon>
        <taxon>Alphaproteobacteria</taxon>
        <taxon>Hyphomicrobiales</taxon>
        <taxon>Phyllobacteriaceae</taxon>
        <taxon>Aquamicrobium</taxon>
    </lineage>
</organism>
<dbReference type="AlphaFoldDB" id="A0A7W9S3U7"/>
<dbReference type="EMBL" id="JACHEU010000002">
    <property type="protein sequence ID" value="MBB6013505.1"/>
    <property type="molecule type" value="Genomic_DNA"/>
</dbReference>
<reference evidence="1 2" key="1">
    <citation type="submission" date="2020-08" db="EMBL/GenBank/DDBJ databases">
        <title>Genomic Encyclopedia of Type Strains, Phase IV (KMG-IV): sequencing the most valuable type-strain genomes for metagenomic binning, comparative biology and taxonomic classification.</title>
        <authorList>
            <person name="Goeker M."/>
        </authorList>
    </citation>
    <scope>NUCLEOTIDE SEQUENCE [LARGE SCALE GENOMIC DNA]</scope>
    <source>
        <strain evidence="1 2">DSM 11099</strain>
    </source>
</reference>
<proteinExistence type="predicted"/>
<dbReference type="RefSeq" id="WP_183831710.1">
    <property type="nucleotide sequence ID" value="NZ_JACHEU010000002.1"/>
</dbReference>
<protein>
    <submittedName>
        <fullName evidence="1">Uncharacterized protein</fullName>
    </submittedName>
</protein>
<keyword evidence="2" id="KW-1185">Reference proteome</keyword>
<evidence type="ECO:0000313" key="2">
    <source>
        <dbReference type="Proteomes" id="UP000533306"/>
    </source>
</evidence>